<reference evidence="2" key="1">
    <citation type="journal article" date="2019" name="Int. J. Syst. Evol. Microbiol.">
        <title>The Global Catalogue of Microorganisms (GCM) 10K type strain sequencing project: providing services to taxonomists for standard genome sequencing and annotation.</title>
        <authorList>
            <consortium name="The Broad Institute Genomics Platform"/>
            <consortium name="The Broad Institute Genome Sequencing Center for Infectious Disease"/>
            <person name="Wu L."/>
            <person name="Ma J."/>
        </authorList>
    </citation>
    <scope>NUCLEOTIDE SEQUENCE [LARGE SCALE GENOMIC DNA]</scope>
    <source>
        <strain evidence="2">CCUG 60524</strain>
    </source>
</reference>
<dbReference type="GO" id="GO:0016787">
    <property type="term" value="F:hydrolase activity"/>
    <property type="evidence" value="ECO:0007669"/>
    <property type="project" value="UniProtKB-KW"/>
</dbReference>
<evidence type="ECO:0000313" key="1">
    <source>
        <dbReference type="EMBL" id="MFD0982498.1"/>
    </source>
</evidence>
<dbReference type="SUPFAM" id="SSF53474">
    <property type="entry name" value="alpha/beta-Hydrolases"/>
    <property type="match status" value="2"/>
</dbReference>
<dbReference type="Gene3D" id="3.40.50.1820">
    <property type="entry name" value="alpha/beta hydrolase"/>
    <property type="match status" value="1"/>
</dbReference>
<gene>
    <name evidence="1" type="ORF">ACFQ2S_22930</name>
</gene>
<dbReference type="Proteomes" id="UP001597108">
    <property type="component" value="Unassembled WGS sequence"/>
</dbReference>
<keyword evidence="1" id="KW-0378">Hydrolase</keyword>
<organism evidence="1 2">
    <name type="scientific">Tropicimonas aquimaris</name>
    <dbReference type="NCBI Taxonomy" id="914152"/>
    <lineage>
        <taxon>Bacteria</taxon>
        <taxon>Pseudomonadati</taxon>
        <taxon>Pseudomonadota</taxon>
        <taxon>Alphaproteobacteria</taxon>
        <taxon>Rhodobacterales</taxon>
        <taxon>Roseobacteraceae</taxon>
        <taxon>Tropicimonas</taxon>
    </lineage>
</organism>
<dbReference type="EMBL" id="JBHTJT010000056">
    <property type="protein sequence ID" value="MFD0982498.1"/>
    <property type="molecule type" value="Genomic_DNA"/>
</dbReference>
<dbReference type="InterPro" id="IPR029058">
    <property type="entry name" value="AB_hydrolase_fold"/>
</dbReference>
<name>A0ABW3IXH1_9RHOB</name>
<dbReference type="RefSeq" id="WP_386078537.1">
    <property type="nucleotide sequence ID" value="NZ_JBHTJT010000056.1"/>
</dbReference>
<dbReference type="InterPro" id="IPR010297">
    <property type="entry name" value="DUF900_hydrolase"/>
</dbReference>
<sequence>MPLCRINVAEADLAAPRQAKARLRAALERTAPGAPVVVLVHGYKFSPSSDRTSPHTHILSLAPARAGRKALSWPRELGLGTGEASEPLCIALGWEARGSLWKAYGRAPRTGLALARLIALIRELRPGQRVDVLAHSLGCRVALSALPHLPARAMGRAVLMAPAEMRSVARARLECPAGRTVEVINVTSRENGLYDRALEWLLAPHHFGDRALGAGLSRLASNWTDINIDNHATRSLLADQGYPIAASDRRVCHWSVYLRPGLFPFYRAVLDRKIPLAALRIPDDSPAPSPFWSRLAQLAGRPLDIGDRQPS</sequence>
<proteinExistence type="predicted"/>
<keyword evidence="2" id="KW-1185">Reference proteome</keyword>
<evidence type="ECO:0000313" key="2">
    <source>
        <dbReference type="Proteomes" id="UP001597108"/>
    </source>
</evidence>
<dbReference type="Pfam" id="PF05990">
    <property type="entry name" value="DUF900"/>
    <property type="match status" value="1"/>
</dbReference>
<protein>
    <submittedName>
        <fullName evidence="1">Alpha/beta hydrolase</fullName>
    </submittedName>
</protein>
<comment type="caution">
    <text evidence="1">The sequence shown here is derived from an EMBL/GenBank/DDBJ whole genome shotgun (WGS) entry which is preliminary data.</text>
</comment>
<accession>A0ABW3IXH1</accession>